<dbReference type="RefSeq" id="WP_312869341.1">
    <property type="nucleotide sequence ID" value="NZ_JACHMO010000001.1"/>
</dbReference>
<reference evidence="2 3" key="1">
    <citation type="submission" date="2020-08" db="EMBL/GenBank/DDBJ databases">
        <title>Sequencing the genomes of 1000 actinobacteria strains.</title>
        <authorList>
            <person name="Klenk H.-P."/>
        </authorList>
    </citation>
    <scope>NUCLEOTIDE SEQUENCE [LARGE SCALE GENOMIC DNA]</scope>
    <source>
        <strain evidence="2 3">DSM 45486</strain>
    </source>
</reference>
<dbReference type="EMBL" id="JACHMO010000001">
    <property type="protein sequence ID" value="MBB5803816.1"/>
    <property type="molecule type" value="Genomic_DNA"/>
</dbReference>
<organism evidence="2 3">
    <name type="scientific">Saccharothrix ecbatanensis</name>
    <dbReference type="NCBI Taxonomy" id="1105145"/>
    <lineage>
        <taxon>Bacteria</taxon>
        <taxon>Bacillati</taxon>
        <taxon>Actinomycetota</taxon>
        <taxon>Actinomycetes</taxon>
        <taxon>Pseudonocardiales</taxon>
        <taxon>Pseudonocardiaceae</taxon>
        <taxon>Saccharothrix</taxon>
    </lineage>
</organism>
<evidence type="ECO:0000313" key="2">
    <source>
        <dbReference type="EMBL" id="MBB5803816.1"/>
    </source>
</evidence>
<evidence type="ECO:0000256" key="1">
    <source>
        <dbReference type="SAM" id="MobiDB-lite"/>
    </source>
</evidence>
<protein>
    <submittedName>
        <fullName evidence="2">DNA-binding protein YbaB</fullName>
    </submittedName>
</protein>
<dbReference type="InterPro" id="IPR036894">
    <property type="entry name" value="YbaB-like_sf"/>
</dbReference>
<evidence type="ECO:0000313" key="3">
    <source>
        <dbReference type="Proteomes" id="UP000552097"/>
    </source>
</evidence>
<dbReference type="Proteomes" id="UP000552097">
    <property type="component" value="Unassembled WGS sequence"/>
</dbReference>
<name>A0A7W9M1D6_9PSEU</name>
<keyword evidence="3" id="KW-1185">Reference proteome</keyword>
<sequence length="188" mass="20004">MSGDDRARLEARNAAMKEQVNGLLDTFNRQAEMLREAQVAAAQTTASLTSKDGLVRASVDSSGVLTHLEFAPSAFERSTPEALARSVLQLAREGASQVKQQVNDLMSPLTEGLPDLSDLVEGAPSLSALLPRFDAPPPPATTDDTPFEDRSALAPQSPSSPPPPPAARRRPASADDEDLPDSWLKGSY</sequence>
<dbReference type="InterPro" id="IPR004401">
    <property type="entry name" value="YbaB/EbfC"/>
</dbReference>
<proteinExistence type="predicted"/>
<dbReference type="Pfam" id="PF02575">
    <property type="entry name" value="YbaB_DNA_bd"/>
    <property type="match status" value="1"/>
</dbReference>
<dbReference type="Gene3D" id="3.30.1310.10">
    <property type="entry name" value="Nucleoid-associated protein YbaB-like domain"/>
    <property type="match status" value="1"/>
</dbReference>
<feature type="region of interest" description="Disordered" evidence="1">
    <location>
        <begin position="129"/>
        <end position="188"/>
    </location>
</feature>
<comment type="caution">
    <text evidence="2">The sequence shown here is derived from an EMBL/GenBank/DDBJ whole genome shotgun (WGS) entry which is preliminary data.</text>
</comment>
<dbReference type="GO" id="GO:0003677">
    <property type="term" value="F:DNA binding"/>
    <property type="evidence" value="ECO:0007669"/>
    <property type="project" value="UniProtKB-KW"/>
</dbReference>
<dbReference type="AlphaFoldDB" id="A0A7W9M1D6"/>
<gene>
    <name evidence="2" type="ORF">F4560_003584</name>
</gene>
<keyword evidence="2" id="KW-0238">DNA-binding</keyword>
<dbReference type="SUPFAM" id="SSF82607">
    <property type="entry name" value="YbaB-like"/>
    <property type="match status" value="1"/>
</dbReference>
<accession>A0A7W9M1D6</accession>